<evidence type="ECO:0000256" key="1">
    <source>
        <dbReference type="SAM" id="MobiDB-lite"/>
    </source>
</evidence>
<organism evidence="3 4">
    <name type="scientific">Thauera aminoaromatica S2</name>
    <dbReference type="NCBI Taxonomy" id="1234381"/>
    <lineage>
        <taxon>Bacteria</taxon>
        <taxon>Pseudomonadati</taxon>
        <taxon>Pseudomonadota</taxon>
        <taxon>Betaproteobacteria</taxon>
        <taxon>Rhodocyclales</taxon>
        <taxon>Zoogloeaceae</taxon>
        <taxon>Thauera</taxon>
    </lineage>
</organism>
<keyword evidence="2" id="KW-1133">Transmembrane helix</keyword>
<reference evidence="3 4" key="1">
    <citation type="submission" date="2012-09" db="EMBL/GenBank/DDBJ databases">
        <title>Draft Genome Sequences of 6 Strains from Genus Thauera.</title>
        <authorList>
            <person name="Liu B."/>
            <person name="Shapleigh J.P."/>
            <person name="Frostegard A.H."/>
        </authorList>
    </citation>
    <scope>NUCLEOTIDE SEQUENCE [LARGE SCALE GENOMIC DNA]</scope>
    <source>
        <strain evidence="3 4">S2</strain>
    </source>
</reference>
<dbReference type="RefSeq" id="WP_004307552.1">
    <property type="nucleotide sequence ID" value="NZ_AMXD01000052.1"/>
</dbReference>
<evidence type="ECO:0000313" key="4">
    <source>
        <dbReference type="Proteomes" id="UP000013042"/>
    </source>
</evidence>
<sequence>MNKNELAFEQAKLSTRRFELVVGLISHVTVIGGIALCVWLVFEGLRPLVQGQSPEAIGALAKVVQAMELGSMAGYAWGVIASGAWWFERKGKQRAISAKSRYQRIAEADDPGRTSSGLTEIGATPREVKT</sequence>
<feature type="region of interest" description="Disordered" evidence="1">
    <location>
        <begin position="107"/>
        <end position="130"/>
    </location>
</feature>
<feature type="transmembrane region" description="Helical" evidence="2">
    <location>
        <begin position="69"/>
        <end position="87"/>
    </location>
</feature>
<comment type="caution">
    <text evidence="3">The sequence shown here is derived from an EMBL/GenBank/DDBJ whole genome shotgun (WGS) entry which is preliminary data.</text>
</comment>
<gene>
    <name evidence="3" type="ORF">C665_10072</name>
</gene>
<accession>N6Z049</accession>
<name>N6Z049_THASP</name>
<keyword evidence="2" id="KW-0812">Transmembrane</keyword>
<keyword evidence="2" id="KW-0472">Membrane</keyword>
<proteinExistence type="predicted"/>
<evidence type="ECO:0000313" key="3">
    <source>
        <dbReference type="EMBL" id="ENO85549.1"/>
    </source>
</evidence>
<feature type="transmembrane region" description="Helical" evidence="2">
    <location>
        <begin position="20"/>
        <end position="42"/>
    </location>
</feature>
<dbReference type="EMBL" id="AMXD01000052">
    <property type="protein sequence ID" value="ENO85549.1"/>
    <property type="molecule type" value="Genomic_DNA"/>
</dbReference>
<dbReference type="Proteomes" id="UP000013042">
    <property type="component" value="Unassembled WGS sequence"/>
</dbReference>
<protein>
    <submittedName>
        <fullName evidence="3">Uncharacterized protein</fullName>
    </submittedName>
</protein>
<evidence type="ECO:0000256" key="2">
    <source>
        <dbReference type="SAM" id="Phobius"/>
    </source>
</evidence>
<dbReference type="AlphaFoldDB" id="N6Z049"/>